<dbReference type="Gene3D" id="1.10.1520.10">
    <property type="entry name" value="Ribonuclease III domain"/>
    <property type="match status" value="1"/>
</dbReference>
<dbReference type="InterPro" id="IPR036389">
    <property type="entry name" value="RNase_III_sf"/>
</dbReference>
<organism evidence="2">
    <name type="scientific">Trypanosoma congolense (strain IL3000)</name>
    <dbReference type="NCBI Taxonomy" id="1068625"/>
    <lineage>
        <taxon>Eukaryota</taxon>
        <taxon>Discoba</taxon>
        <taxon>Euglenozoa</taxon>
        <taxon>Kinetoplastea</taxon>
        <taxon>Metakinetoplastina</taxon>
        <taxon>Trypanosomatida</taxon>
        <taxon>Trypanosomatidae</taxon>
        <taxon>Trypanosoma</taxon>
        <taxon>Nannomonas</taxon>
    </lineage>
</organism>
<sequence>MKRTNVALSTSKLIDTISAAVEEPCCTRELSALLRFPCVRCSSLPFAPPPKWTSELQRRLQKSFPHLKRRHHILFMRAFIHPSFSTPEAASSTMSATAALGESFLLSVGGRLVIDAFEDLKREEALSLVSFVSSDAALSSVLRHHWEMEDMILTDASVQLFQRKAVQSTNGMVSWISAKGSRQVPDPYCAGVVKAMIGAVFLDEGLVPATNFVCRYVLEALE</sequence>
<dbReference type="SUPFAM" id="SSF69065">
    <property type="entry name" value="RNase III domain-like"/>
    <property type="match status" value="1"/>
</dbReference>
<evidence type="ECO:0000259" key="1">
    <source>
        <dbReference type="PROSITE" id="PS50142"/>
    </source>
</evidence>
<name>G0UZF9_TRYCI</name>
<dbReference type="VEuPathDB" id="TriTrypDB:TcIL3000.11.1620"/>
<dbReference type="GO" id="GO:0004525">
    <property type="term" value="F:ribonuclease III activity"/>
    <property type="evidence" value="ECO:0007669"/>
    <property type="project" value="InterPro"/>
</dbReference>
<evidence type="ECO:0000313" key="2">
    <source>
        <dbReference type="EMBL" id="CCC94778.1"/>
    </source>
</evidence>
<accession>G0UZF9</accession>
<dbReference type="GO" id="GO:0006396">
    <property type="term" value="P:RNA processing"/>
    <property type="evidence" value="ECO:0007669"/>
    <property type="project" value="InterPro"/>
</dbReference>
<reference evidence="2" key="1">
    <citation type="journal article" date="2012" name="Proc. Natl. Acad. Sci. U.S.A.">
        <title>Antigenic diversity is generated by distinct evolutionary mechanisms in African trypanosome species.</title>
        <authorList>
            <person name="Jackson A.P."/>
            <person name="Berry A."/>
            <person name="Aslett M."/>
            <person name="Allison H.C."/>
            <person name="Burton P."/>
            <person name="Vavrova-Anderson J."/>
            <person name="Brown R."/>
            <person name="Browne H."/>
            <person name="Corton N."/>
            <person name="Hauser H."/>
            <person name="Gamble J."/>
            <person name="Gilderthorp R."/>
            <person name="Marcello L."/>
            <person name="McQuillan J."/>
            <person name="Otto T.D."/>
            <person name="Quail M.A."/>
            <person name="Sanders M.J."/>
            <person name="van Tonder A."/>
            <person name="Ginger M.L."/>
            <person name="Field M.C."/>
            <person name="Barry J.D."/>
            <person name="Hertz-Fowler C."/>
            <person name="Berriman M."/>
        </authorList>
    </citation>
    <scope>NUCLEOTIDE SEQUENCE</scope>
    <source>
        <strain evidence="2">IL3000</strain>
    </source>
</reference>
<dbReference type="EMBL" id="HE575324">
    <property type="protein sequence ID" value="CCC94778.1"/>
    <property type="molecule type" value="Genomic_DNA"/>
</dbReference>
<feature type="domain" description="RNase III" evidence="1">
    <location>
        <begin position="53"/>
        <end position="205"/>
    </location>
</feature>
<dbReference type="InterPro" id="IPR000999">
    <property type="entry name" value="RNase_III_dom"/>
</dbReference>
<dbReference type="AlphaFoldDB" id="G0UZF9"/>
<proteinExistence type="predicted"/>
<dbReference type="PROSITE" id="PS50142">
    <property type="entry name" value="RNASE_3_2"/>
    <property type="match status" value="1"/>
</dbReference>
<gene>
    <name evidence="2" type="ORF">TCIL3000_11_1620</name>
</gene>
<protein>
    <submittedName>
        <fullName evidence="2">Uncharacterized protein TCIL3000_11_1620</fullName>
    </submittedName>
</protein>